<proteinExistence type="predicted"/>
<comment type="caution">
    <text evidence="1">The sequence shown here is derived from an EMBL/GenBank/DDBJ whole genome shotgun (WGS) entry which is preliminary data.</text>
</comment>
<name>A0A6S7IR69_PARCT</name>
<keyword evidence="2" id="KW-1185">Reference proteome</keyword>
<evidence type="ECO:0000313" key="1">
    <source>
        <dbReference type="EMBL" id="CAB4020267.1"/>
    </source>
</evidence>
<dbReference type="EMBL" id="CACRXK020010868">
    <property type="protein sequence ID" value="CAB4020267.1"/>
    <property type="molecule type" value="Genomic_DNA"/>
</dbReference>
<dbReference type="OrthoDB" id="2333384at2759"/>
<sequence length="137" mass="14814">MGTVPFRASYGKQSYSQLADNRYIVMTFAKWIPATTPESSSSPLATALNCPDMPPPSLVPAVGSSPVDVRDKESKYKFGDQSYLPLYIYAQPFQAEYQLQATSHSGPNASSLVYLQTPSGYLAVKAPSRAITSPSVL</sequence>
<reference evidence="1" key="1">
    <citation type="submission" date="2020-04" db="EMBL/GenBank/DDBJ databases">
        <authorList>
            <person name="Alioto T."/>
            <person name="Alioto T."/>
            <person name="Gomez Garrido J."/>
        </authorList>
    </citation>
    <scope>NUCLEOTIDE SEQUENCE</scope>
    <source>
        <strain evidence="1">A484AB</strain>
    </source>
</reference>
<evidence type="ECO:0000313" key="2">
    <source>
        <dbReference type="Proteomes" id="UP001152795"/>
    </source>
</evidence>
<organism evidence="1 2">
    <name type="scientific">Paramuricea clavata</name>
    <name type="common">Red gorgonian</name>
    <name type="synonym">Violescent sea-whip</name>
    <dbReference type="NCBI Taxonomy" id="317549"/>
    <lineage>
        <taxon>Eukaryota</taxon>
        <taxon>Metazoa</taxon>
        <taxon>Cnidaria</taxon>
        <taxon>Anthozoa</taxon>
        <taxon>Octocorallia</taxon>
        <taxon>Malacalcyonacea</taxon>
        <taxon>Plexauridae</taxon>
        <taxon>Paramuricea</taxon>
    </lineage>
</organism>
<protein>
    <submittedName>
        <fullName evidence="1">Uncharacterized protein</fullName>
    </submittedName>
</protein>
<dbReference type="Proteomes" id="UP001152795">
    <property type="component" value="Unassembled WGS sequence"/>
</dbReference>
<dbReference type="AlphaFoldDB" id="A0A6S7IR69"/>
<gene>
    <name evidence="1" type="ORF">PACLA_8A000970</name>
</gene>
<accession>A0A6S7IR69</accession>